<organism evidence="1 2">
    <name type="scientific">Deinococcus enclensis</name>
    <dbReference type="NCBI Taxonomy" id="1049582"/>
    <lineage>
        <taxon>Bacteria</taxon>
        <taxon>Thermotogati</taxon>
        <taxon>Deinococcota</taxon>
        <taxon>Deinococci</taxon>
        <taxon>Deinococcales</taxon>
        <taxon>Deinococcaceae</taxon>
        <taxon>Deinococcus</taxon>
    </lineage>
</organism>
<reference evidence="1 2" key="1">
    <citation type="submission" date="2023-07" db="EMBL/GenBank/DDBJ databases">
        <title>Genomic Encyclopedia of Type Strains, Phase IV (KMG-IV): sequencing the most valuable type-strain genomes for metagenomic binning, comparative biology and taxonomic classification.</title>
        <authorList>
            <person name="Goeker M."/>
        </authorList>
    </citation>
    <scope>NUCLEOTIDE SEQUENCE [LARGE SCALE GENOMIC DNA]</scope>
    <source>
        <strain evidence="1 2">NIO-1023</strain>
    </source>
</reference>
<name>A0ABT9MHM2_9DEIO</name>
<accession>A0ABT9MHM2</accession>
<sequence length="345" mass="38727">MFGLFKKRAPEVHLRQGKEVGECREIAAIALKRLGQLDPEFGMVHHQETAQLSFHYHQIPLSAAIIGNTSGLQLETTLPELNIQKAATIAEKAFAYRCIDHVSWKVPGVRGFFHPNTGDLVLGVKCAGFEEQFRADTLIDIALFMIEDAVSQARTYLGLPAAPAEQVRVDQWDGGYHFGEGIRTFSNARDAFAAYMVKHEGCVESGQEGDSVLLQSGPVQYELRGFGWPNGFMIQTATRGLKHVYADDKRYVEVWERLAQDILNPERPSEPGRNYWGQFSSTILYFQPDGTLVLAQYGFGNPRTDANRKAFGAIAAAHMLDVYYMTYLAEELPEELYSDERNRPN</sequence>
<evidence type="ECO:0000313" key="1">
    <source>
        <dbReference type="EMBL" id="MDP9765969.1"/>
    </source>
</evidence>
<comment type="caution">
    <text evidence="1">The sequence shown here is derived from an EMBL/GenBank/DDBJ whole genome shotgun (WGS) entry which is preliminary data.</text>
</comment>
<proteinExistence type="predicted"/>
<dbReference type="RefSeq" id="WP_307468660.1">
    <property type="nucleotide sequence ID" value="NZ_JAURUR010000017.1"/>
</dbReference>
<gene>
    <name evidence="1" type="ORF">QO006_003427</name>
</gene>
<dbReference type="EMBL" id="JAURUR010000017">
    <property type="protein sequence ID" value="MDP9765969.1"/>
    <property type="molecule type" value="Genomic_DNA"/>
</dbReference>
<dbReference type="Proteomes" id="UP001232163">
    <property type="component" value="Unassembled WGS sequence"/>
</dbReference>
<protein>
    <submittedName>
        <fullName evidence="1">Uncharacterized protein</fullName>
    </submittedName>
</protein>
<keyword evidence="2" id="KW-1185">Reference proteome</keyword>
<evidence type="ECO:0000313" key="2">
    <source>
        <dbReference type="Proteomes" id="UP001232163"/>
    </source>
</evidence>